<dbReference type="InterPro" id="IPR000045">
    <property type="entry name" value="Prepilin_IV_endopep_pep"/>
</dbReference>
<keyword evidence="1" id="KW-0812">Transmembrane</keyword>
<keyword evidence="1" id="KW-1133">Transmembrane helix</keyword>
<dbReference type="AlphaFoldDB" id="A0A7W8HAM1"/>
<comment type="caution">
    <text evidence="3">The sequence shown here is derived from an EMBL/GenBank/DDBJ whole genome shotgun (WGS) entry which is preliminary data.</text>
</comment>
<dbReference type="RefSeq" id="WP_183773926.1">
    <property type="nucleotide sequence ID" value="NZ_JACHFW010000007.1"/>
</dbReference>
<accession>A0A7W8HAM1</accession>
<organism evidence="3 4">
    <name type="scientific">Catenibacillus scindens</name>
    <dbReference type="NCBI Taxonomy" id="673271"/>
    <lineage>
        <taxon>Bacteria</taxon>
        <taxon>Bacillati</taxon>
        <taxon>Bacillota</taxon>
        <taxon>Clostridia</taxon>
        <taxon>Lachnospirales</taxon>
        <taxon>Lachnospiraceae</taxon>
        <taxon>Catenibacillus</taxon>
    </lineage>
</organism>
<name>A0A7W8HAM1_9FIRM</name>
<dbReference type="GO" id="GO:0004190">
    <property type="term" value="F:aspartic-type endopeptidase activity"/>
    <property type="evidence" value="ECO:0007669"/>
    <property type="project" value="UniProtKB-EC"/>
</dbReference>
<evidence type="ECO:0000313" key="4">
    <source>
        <dbReference type="Proteomes" id="UP000543642"/>
    </source>
</evidence>
<dbReference type="EC" id="3.4.23.43" evidence="3"/>
<proteinExistence type="predicted"/>
<keyword evidence="4" id="KW-1185">Reference proteome</keyword>
<protein>
    <submittedName>
        <fullName evidence="3">Prepilin peptidase CpaA</fullName>
        <ecNumber evidence="3">3.4.23.43</ecNumber>
    </submittedName>
</protein>
<sequence>MQTFMDGVLFLFLSAAVWMDLCSYKVSNGIAVAAAASGLLLNFGCFGREGFLDALAGSLLLFGILFPLYCFSMLGAGDVKLFMAAGAFTGIRGSLFSLAASFLIGAAFSVTVMIKHQNFFKRLSYLYFYFLQIKSKHGIKPYYPLKYPVQGETIHFTLCIALAVCLYIGLWRG</sequence>
<feature type="transmembrane region" description="Helical" evidence="1">
    <location>
        <begin position="153"/>
        <end position="171"/>
    </location>
</feature>
<reference evidence="3 4" key="1">
    <citation type="submission" date="2020-08" db="EMBL/GenBank/DDBJ databases">
        <title>Genomic Encyclopedia of Type Strains, Phase IV (KMG-IV): sequencing the most valuable type-strain genomes for metagenomic binning, comparative biology and taxonomic classification.</title>
        <authorList>
            <person name="Goeker M."/>
        </authorList>
    </citation>
    <scope>NUCLEOTIDE SEQUENCE [LARGE SCALE GENOMIC DNA]</scope>
    <source>
        <strain evidence="3 4">DSM 106146</strain>
    </source>
</reference>
<evidence type="ECO:0000259" key="2">
    <source>
        <dbReference type="Pfam" id="PF01478"/>
    </source>
</evidence>
<dbReference type="Pfam" id="PF01478">
    <property type="entry name" value="Peptidase_A24"/>
    <property type="match status" value="1"/>
</dbReference>
<keyword evidence="3" id="KW-0378">Hydrolase</keyword>
<gene>
    <name evidence="3" type="ORF">HNP82_002026</name>
</gene>
<dbReference type="Gene3D" id="1.20.120.1220">
    <property type="match status" value="1"/>
</dbReference>
<dbReference type="EMBL" id="JACHFW010000007">
    <property type="protein sequence ID" value="MBB5264887.1"/>
    <property type="molecule type" value="Genomic_DNA"/>
</dbReference>
<dbReference type="Proteomes" id="UP000543642">
    <property type="component" value="Unassembled WGS sequence"/>
</dbReference>
<feature type="domain" description="Prepilin type IV endopeptidase peptidase" evidence="2">
    <location>
        <begin position="8"/>
        <end position="109"/>
    </location>
</feature>
<feature type="transmembrane region" description="Helical" evidence="1">
    <location>
        <begin position="95"/>
        <end position="114"/>
    </location>
</feature>
<dbReference type="GO" id="GO:0016020">
    <property type="term" value="C:membrane"/>
    <property type="evidence" value="ECO:0007669"/>
    <property type="project" value="InterPro"/>
</dbReference>
<keyword evidence="1" id="KW-0472">Membrane</keyword>
<evidence type="ECO:0000313" key="3">
    <source>
        <dbReference type="EMBL" id="MBB5264887.1"/>
    </source>
</evidence>
<feature type="transmembrane region" description="Helical" evidence="1">
    <location>
        <begin position="51"/>
        <end position="74"/>
    </location>
</feature>
<evidence type="ECO:0000256" key="1">
    <source>
        <dbReference type="SAM" id="Phobius"/>
    </source>
</evidence>